<dbReference type="InterPro" id="IPR041625">
    <property type="entry name" value="Beta-mannosidase_Ig"/>
</dbReference>
<dbReference type="RefSeq" id="WP_089892804.1">
    <property type="nucleotide sequence ID" value="NZ_FOJG01000001.1"/>
</dbReference>
<evidence type="ECO:0000259" key="19">
    <source>
        <dbReference type="Pfam" id="PF17786"/>
    </source>
</evidence>
<evidence type="ECO:0000256" key="1">
    <source>
        <dbReference type="ARBA" id="ARBA00000829"/>
    </source>
</evidence>
<dbReference type="SUPFAM" id="SSF51445">
    <property type="entry name" value="(Trans)glycosidases"/>
    <property type="match status" value="1"/>
</dbReference>
<keyword evidence="7" id="KW-0964">Secreted</keyword>
<evidence type="ECO:0000256" key="3">
    <source>
        <dbReference type="ARBA" id="ARBA00004613"/>
    </source>
</evidence>
<evidence type="ECO:0000259" key="17">
    <source>
        <dbReference type="Pfam" id="PF00703"/>
    </source>
</evidence>
<dbReference type="InterPro" id="IPR013783">
    <property type="entry name" value="Ig-like_fold"/>
</dbReference>
<evidence type="ECO:0000259" key="18">
    <source>
        <dbReference type="Pfam" id="PF17753"/>
    </source>
</evidence>
<dbReference type="InterPro" id="IPR036156">
    <property type="entry name" value="Beta-gal/glucu_dom_sf"/>
</dbReference>
<evidence type="ECO:0000256" key="16">
    <source>
        <dbReference type="SAM" id="SignalP"/>
    </source>
</evidence>
<evidence type="ECO:0000256" key="2">
    <source>
        <dbReference type="ARBA" id="ARBA00004371"/>
    </source>
</evidence>
<dbReference type="GO" id="GO:0005975">
    <property type="term" value="P:carbohydrate metabolic process"/>
    <property type="evidence" value="ECO:0007669"/>
    <property type="project" value="InterPro"/>
</dbReference>
<accession>A0A1I0QMN9</accession>
<dbReference type="Pfam" id="PF00703">
    <property type="entry name" value="Glyco_hydro_2"/>
    <property type="match status" value="1"/>
</dbReference>
<keyword evidence="10" id="KW-0325">Glycoprotein</keyword>
<dbReference type="Pfam" id="PF17753">
    <property type="entry name" value="Ig_mannosidase"/>
    <property type="match status" value="1"/>
</dbReference>
<dbReference type="Pfam" id="PF22666">
    <property type="entry name" value="Glyco_hydro_2_N2"/>
    <property type="match status" value="1"/>
</dbReference>
<evidence type="ECO:0000259" key="20">
    <source>
        <dbReference type="Pfam" id="PF22666"/>
    </source>
</evidence>
<evidence type="ECO:0000256" key="14">
    <source>
        <dbReference type="ARBA" id="ARBA00041069"/>
    </source>
</evidence>
<keyword evidence="9" id="KW-0378">Hydrolase</keyword>
<feature type="chain" id="PRO_5011469335" description="Beta-mannosidase B" evidence="16">
    <location>
        <begin position="21"/>
        <end position="856"/>
    </location>
</feature>
<dbReference type="InterPro" id="IPR017853">
    <property type="entry name" value="GH"/>
</dbReference>
<dbReference type="GO" id="GO:0006516">
    <property type="term" value="P:glycoprotein catabolic process"/>
    <property type="evidence" value="ECO:0007669"/>
    <property type="project" value="TreeGrafter"/>
</dbReference>
<dbReference type="OrthoDB" id="9801077at2"/>
<evidence type="ECO:0000256" key="10">
    <source>
        <dbReference type="ARBA" id="ARBA00023180"/>
    </source>
</evidence>
<dbReference type="STRING" id="29529.SAMN04488122_1580"/>
<name>A0A1I0QMN9_9BACT</name>
<comment type="subcellular location">
    <subcellularLocation>
        <location evidence="2">Lysosome</location>
    </subcellularLocation>
    <subcellularLocation>
        <location evidence="3">Secreted</location>
    </subcellularLocation>
</comment>
<proteinExistence type="inferred from homology"/>
<evidence type="ECO:0000256" key="11">
    <source>
        <dbReference type="ARBA" id="ARBA00023228"/>
    </source>
</evidence>
<feature type="domain" description="Beta-mannosidase-like galactose-binding" evidence="20">
    <location>
        <begin position="29"/>
        <end position="200"/>
    </location>
</feature>
<dbReference type="InterPro" id="IPR041447">
    <property type="entry name" value="Mannosidase_ig"/>
</dbReference>
<comment type="similarity">
    <text evidence="13">Belongs to the glycosyl hydrolase 2 family. Beta-mannosidase B subfamily.</text>
</comment>
<keyword evidence="11" id="KW-0458">Lysosome</keyword>
<keyword evidence="22" id="KW-1185">Reference proteome</keyword>
<dbReference type="EC" id="3.2.1.25" evidence="6"/>
<dbReference type="InterPro" id="IPR054593">
    <property type="entry name" value="Beta-mannosidase-like_N2"/>
</dbReference>
<dbReference type="PANTHER" id="PTHR43730">
    <property type="entry name" value="BETA-MANNOSIDASE"/>
    <property type="match status" value="1"/>
</dbReference>
<keyword evidence="8 16" id="KW-0732">Signal</keyword>
<evidence type="ECO:0000256" key="8">
    <source>
        <dbReference type="ARBA" id="ARBA00022729"/>
    </source>
</evidence>
<reference evidence="22" key="1">
    <citation type="submission" date="2016-10" db="EMBL/GenBank/DDBJ databases">
        <authorList>
            <person name="Varghese N."/>
            <person name="Submissions S."/>
        </authorList>
    </citation>
    <scope>NUCLEOTIDE SEQUENCE [LARGE SCALE GENOMIC DNA]</scope>
    <source>
        <strain evidence="22">DSM 3695</strain>
    </source>
</reference>
<dbReference type="FunFam" id="3.20.20.80:FF:000050">
    <property type="entry name" value="Beta-mannosidase B"/>
    <property type="match status" value="1"/>
</dbReference>
<dbReference type="Gene3D" id="3.20.20.80">
    <property type="entry name" value="Glycosidases"/>
    <property type="match status" value="1"/>
</dbReference>
<feature type="domain" description="Mannosidase Ig/CBM-like" evidence="19">
    <location>
        <begin position="680"/>
        <end position="767"/>
    </location>
</feature>
<dbReference type="Gene3D" id="2.60.120.260">
    <property type="entry name" value="Galactose-binding domain-like"/>
    <property type="match status" value="1"/>
</dbReference>
<evidence type="ECO:0000256" key="6">
    <source>
        <dbReference type="ARBA" id="ARBA00012754"/>
    </source>
</evidence>
<dbReference type="Gene3D" id="2.60.40.10">
    <property type="entry name" value="Immunoglobulins"/>
    <property type="match status" value="3"/>
</dbReference>
<keyword evidence="12" id="KW-0326">Glycosidase</keyword>
<dbReference type="Proteomes" id="UP000199310">
    <property type="component" value="Unassembled WGS sequence"/>
</dbReference>
<dbReference type="GO" id="GO:0005576">
    <property type="term" value="C:extracellular region"/>
    <property type="evidence" value="ECO:0007669"/>
    <property type="project" value="UniProtKB-SubCell"/>
</dbReference>
<dbReference type="GO" id="GO:0005764">
    <property type="term" value="C:lysosome"/>
    <property type="evidence" value="ECO:0007669"/>
    <property type="project" value="UniProtKB-SubCell"/>
</dbReference>
<feature type="domain" description="Glycoside hydrolase family 2 immunoglobulin-like beta-sandwich" evidence="17">
    <location>
        <begin position="212"/>
        <end position="319"/>
    </location>
</feature>
<dbReference type="GO" id="GO:0004567">
    <property type="term" value="F:beta-mannosidase activity"/>
    <property type="evidence" value="ECO:0007669"/>
    <property type="project" value="UniProtKB-EC"/>
</dbReference>
<evidence type="ECO:0000313" key="22">
    <source>
        <dbReference type="Proteomes" id="UP000199310"/>
    </source>
</evidence>
<dbReference type="InterPro" id="IPR008979">
    <property type="entry name" value="Galactose-bd-like_sf"/>
</dbReference>
<feature type="signal peptide" evidence="16">
    <location>
        <begin position="1"/>
        <end position="20"/>
    </location>
</feature>
<evidence type="ECO:0000256" key="13">
    <source>
        <dbReference type="ARBA" id="ARBA00038429"/>
    </source>
</evidence>
<feature type="domain" description="Beta-mannosidase Ig-fold" evidence="18">
    <location>
        <begin position="777"/>
        <end position="851"/>
    </location>
</feature>
<sequence length="856" mass="97848">MKYLLLTVSCLLALFTNVIAQDRVLSDGWEFSRVDEGIWRPATVPGTVHTDLLALHLIPDPFVGTNEKAVQWVDKKDWQYRKKWTMKKQELNVDVIELEFKGLDTYADVYLNNHLILQSVNMFVSHTVNVKEWLVAGDNELRILFKSPVKTDMPKFLQDSIIYPAGNDASDIPLSIYARKAPYHYGWDWGPRLVTSGIFRPVYLHSWNKAVIRDVYWQQLQVDSTKADLQAAVTIEAAAAGDYTLLLQEKRPHGVAPELAKQPVSLQAGINVIKIPVSIKKPSLWWPNGMGNPFRYELQASLLSNKKAIAVNNTLIGLRSIEVVNQPDSLGESFYVKVNGRPVFMKGANYIPQDNFLPRVSKEKQAKLFDDMVTSHFNMVRVWGGGVYEDDNFYQLADEKGILVWQDFMFACTLYPSDPAFLENVKAEAADNISRLRNHPSLALWCGNNEVAVAIKNWGWQSGYAYTDTQWQSLLQGYDKLFKEVLPQQVATYQPGAFYFHSSPISNWGKPEDFTKGDNHYWGVWHGMEWFEAFNTHIPRFMSEYGFQSFPSMETIRTFATRADYDIFSNVMQAHQKSPAKGNTAIKTYMLHYYREPKDFPSFVYLSQVLQAEGMKVAIEAHRRGMPYCMGTLYWQLNDCWPGASWSGRDYDGRWKALQYYVKDAFSPRLVSNVMEQGQLSTYVVTDEYKGKADLVMKAMDISGKLIWEKEIKDISLEGNTSKKLHSIDTAAILQGSSASRVIFYSQLRIDNKDMERNIFYFAAAKDMNLEVPHLDIVTSKAPKDKGVVYIRVKTDKLARNVYLSLDNANASDHFEDNYFDLLPGETRTIRLQTGQLPELIQQALKVTTLVSSYKN</sequence>
<dbReference type="InterPro" id="IPR006102">
    <property type="entry name" value="Ig-like_GH2"/>
</dbReference>
<gene>
    <name evidence="21" type="ORF">SAMN04488122_1580</name>
</gene>
<evidence type="ECO:0000256" key="4">
    <source>
        <dbReference type="ARBA" id="ARBA00004740"/>
    </source>
</evidence>
<dbReference type="SUPFAM" id="SSF49785">
    <property type="entry name" value="Galactose-binding domain-like"/>
    <property type="match status" value="1"/>
</dbReference>
<comment type="pathway">
    <text evidence="4">Glycan metabolism; N-glycan degradation.</text>
</comment>
<organism evidence="21 22">
    <name type="scientific">Chitinophaga arvensicola</name>
    <dbReference type="NCBI Taxonomy" id="29529"/>
    <lineage>
        <taxon>Bacteria</taxon>
        <taxon>Pseudomonadati</taxon>
        <taxon>Bacteroidota</taxon>
        <taxon>Chitinophagia</taxon>
        <taxon>Chitinophagales</taxon>
        <taxon>Chitinophagaceae</taxon>
        <taxon>Chitinophaga</taxon>
    </lineage>
</organism>
<protein>
    <recommendedName>
        <fullName evidence="14">Beta-mannosidase B</fullName>
        <ecNumber evidence="6">3.2.1.25</ecNumber>
    </recommendedName>
    <alternativeName>
        <fullName evidence="15">Mannanase B</fullName>
    </alternativeName>
</protein>
<dbReference type="SUPFAM" id="SSF49303">
    <property type="entry name" value="beta-Galactosidase/glucuronidase domain"/>
    <property type="match status" value="3"/>
</dbReference>
<evidence type="ECO:0000256" key="12">
    <source>
        <dbReference type="ARBA" id="ARBA00023295"/>
    </source>
</evidence>
<dbReference type="FunFam" id="2.60.120.260:FF:000060">
    <property type="entry name" value="Probable beta-mannosidase"/>
    <property type="match status" value="1"/>
</dbReference>
<evidence type="ECO:0000256" key="7">
    <source>
        <dbReference type="ARBA" id="ARBA00022525"/>
    </source>
</evidence>
<comment type="subunit">
    <text evidence="5">Homodimer.</text>
</comment>
<evidence type="ECO:0000256" key="5">
    <source>
        <dbReference type="ARBA" id="ARBA00011738"/>
    </source>
</evidence>
<evidence type="ECO:0000256" key="9">
    <source>
        <dbReference type="ARBA" id="ARBA00022801"/>
    </source>
</evidence>
<comment type="catalytic activity">
    <reaction evidence="1">
        <text>Hydrolysis of terminal, non-reducing beta-D-mannose residues in beta-D-mannosides.</text>
        <dbReference type="EC" id="3.2.1.25"/>
    </reaction>
</comment>
<dbReference type="AlphaFoldDB" id="A0A1I0QMN9"/>
<dbReference type="PANTHER" id="PTHR43730:SF1">
    <property type="entry name" value="BETA-MANNOSIDASE"/>
    <property type="match status" value="1"/>
</dbReference>
<dbReference type="Pfam" id="PF17786">
    <property type="entry name" value="Mannosidase_ig"/>
    <property type="match status" value="1"/>
</dbReference>
<dbReference type="EMBL" id="FOJG01000001">
    <property type="protein sequence ID" value="SEW28568.1"/>
    <property type="molecule type" value="Genomic_DNA"/>
</dbReference>
<evidence type="ECO:0000256" key="15">
    <source>
        <dbReference type="ARBA" id="ARBA00041614"/>
    </source>
</evidence>
<dbReference type="InterPro" id="IPR050887">
    <property type="entry name" value="Beta-mannosidase_GH2"/>
</dbReference>
<evidence type="ECO:0000313" key="21">
    <source>
        <dbReference type="EMBL" id="SEW28568.1"/>
    </source>
</evidence>